<proteinExistence type="predicted"/>
<name>A0ABD5SLK8_9EURY</name>
<dbReference type="RefSeq" id="WP_273737034.1">
    <property type="nucleotide sequence ID" value="NZ_JAQIVI010000034.1"/>
</dbReference>
<feature type="domain" description="DUF7344" evidence="1">
    <location>
        <begin position="20"/>
        <end position="99"/>
    </location>
</feature>
<dbReference type="EMBL" id="JBHSWV010000034">
    <property type="protein sequence ID" value="MFC6763930.1"/>
    <property type="molecule type" value="Genomic_DNA"/>
</dbReference>
<dbReference type="Proteomes" id="UP001596383">
    <property type="component" value="Unassembled WGS sequence"/>
</dbReference>
<dbReference type="InterPro" id="IPR055768">
    <property type="entry name" value="DUF7344"/>
</dbReference>
<dbReference type="Pfam" id="PF24035">
    <property type="entry name" value="DUF7344"/>
    <property type="match status" value="1"/>
</dbReference>
<comment type="caution">
    <text evidence="2">The sequence shown here is derived from an EMBL/GenBank/DDBJ whole genome shotgun (WGS) entry which is preliminary data.</text>
</comment>
<gene>
    <name evidence="2" type="ORF">ACFQE6_02310</name>
</gene>
<keyword evidence="3" id="KW-1185">Reference proteome</keyword>
<evidence type="ECO:0000259" key="1">
    <source>
        <dbReference type="Pfam" id="PF24035"/>
    </source>
</evidence>
<evidence type="ECO:0000313" key="2">
    <source>
        <dbReference type="EMBL" id="MFC6763930.1"/>
    </source>
</evidence>
<accession>A0ABD5SLK8</accession>
<sequence length="114" mass="13462">MLDDISHDDEDGQLTNDVLFNILSHERRRFALYCLERYQTPMALADLADEVARLEYDVDTFLQVSGEDVKEIYLDLYHSHIPKMVEVNVLEYSQEKDSVYLNYELSDLRLEELI</sequence>
<organism evidence="2 3">
    <name type="scientific">Natrinema soli</name>
    <dbReference type="NCBI Taxonomy" id="1930624"/>
    <lineage>
        <taxon>Archaea</taxon>
        <taxon>Methanobacteriati</taxon>
        <taxon>Methanobacteriota</taxon>
        <taxon>Stenosarchaea group</taxon>
        <taxon>Halobacteria</taxon>
        <taxon>Halobacteriales</taxon>
        <taxon>Natrialbaceae</taxon>
        <taxon>Natrinema</taxon>
    </lineage>
</organism>
<dbReference type="AlphaFoldDB" id="A0ABD5SLK8"/>
<reference evidence="2 3" key="1">
    <citation type="journal article" date="2019" name="Int. J. Syst. Evol. Microbiol.">
        <title>The Global Catalogue of Microorganisms (GCM) 10K type strain sequencing project: providing services to taxonomists for standard genome sequencing and annotation.</title>
        <authorList>
            <consortium name="The Broad Institute Genomics Platform"/>
            <consortium name="The Broad Institute Genome Sequencing Center for Infectious Disease"/>
            <person name="Wu L."/>
            <person name="Ma J."/>
        </authorList>
    </citation>
    <scope>NUCLEOTIDE SEQUENCE [LARGE SCALE GENOMIC DNA]</scope>
    <source>
        <strain evidence="2 3">LMG 29247</strain>
    </source>
</reference>
<evidence type="ECO:0000313" key="3">
    <source>
        <dbReference type="Proteomes" id="UP001596383"/>
    </source>
</evidence>
<protein>
    <recommendedName>
        <fullName evidence="1">DUF7344 domain-containing protein</fullName>
    </recommendedName>
</protein>